<evidence type="ECO:0000256" key="1">
    <source>
        <dbReference type="ARBA" id="ARBA00004167"/>
    </source>
</evidence>
<evidence type="ECO:0000256" key="3">
    <source>
        <dbReference type="ARBA" id="ARBA00022989"/>
    </source>
</evidence>
<dbReference type="GO" id="GO:0006685">
    <property type="term" value="P:sphingomyelin catabolic process"/>
    <property type="evidence" value="ECO:0007669"/>
    <property type="project" value="TreeGrafter"/>
</dbReference>
<name>A0A6J1TE91_FRAOC</name>
<feature type="compositionally biased region" description="Basic and acidic residues" evidence="5">
    <location>
        <begin position="486"/>
        <end position="496"/>
    </location>
</feature>
<gene>
    <name evidence="7" type="primary">LOC113216091</name>
</gene>
<dbReference type="InterPro" id="IPR024129">
    <property type="entry name" value="Sphingomy_SMPD4"/>
</dbReference>
<dbReference type="GeneID" id="113216091"/>
<evidence type="ECO:0000256" key="2">
    <source>
        <dbReference type="ARBA" id="ARBA00022692"/>
    </source>
</evidence>
<dbReference type="AlphaFoldDB" id="A0A6J1TE91"/>
<organism evidence="6 7">
    <name type="scientific">Frankliniella occidentalis</name>
    <name type="common">Western flower thrips</name>
    <name type="synonym">Euthrips occidentalis</name>
    <dbReference type="NCBI Taxonomy" id="133901"/>
    <lineage>
        <taxon>Eukaryota</taxon>
        <taxon>Metazoa</taxon>
        <taxon>Ecdysozoa</taxon>
        <taxon>Arthropoda</taxon>
        <taxon>Hexapoda</taxon>
        <taxon>Insecta</taxon>
        <taxon>Pterygota</taxon>
        <taxon>Neoptera</taxon>
        <taxon>Paraneoptera</taxon>
        <taxon>Thysanoptera</taxon>
        <taxon>Terebrantia</taxon>
        <taxon>Thripoidea</taxon>
        <taxon>Thripidae</taxon>
        <taxon>Frankliniella</taxon>
    </lineage>
</organism>
<evidence type="ECO:0000256" key="5">
    <source>
        <dbReference type="SAM" id="MobiDB-lite"/>
    </source>
</evidence>
<feature type="region of interest" description="Disordered" evidence="5">
    <location>
        <begin position="475"/>
        <end position="496"/>
    </location>
</feature>
<dbReference type="Proteomes" id="UP000504606">
    <property type="component" value="Unplaced"/>
</dbReference>
<sequence length="933" mass="106460">MHCPSCFSLQSSFARCVLFFPYPSFSRTPSQWFRSLLYRWLSSRRFLPLPSRLQLALQNPLQYRCEEITRIIDELGTKELQNALPLLLADLFGVSSQSLSNANTTSSGGWGLRIRTVMQSNEFTDYNVLYQFLHPQGPLFRLLYKLLQDCHLKYEFPLQWLPARIKHLILRGMVPPFYLDKLQLDPQTKTPTSLALNSFELYIFHFAYHLVNPELQRVHMNAWLYSDSLYLNLTEAYLSELLPCDRSTVLPAVPFNFGVMQSYSASFGPYGTLQRIPNLHSTSRSAHTPHLLRQSVIQQGSSSGSLHSSPATAVTSTRTEIWRSETVAQVFVDFWLSHGEGEIGPVFGASGSPQRQYPVDHNISHHYFQMEQLRIFKLPLKYPELLPTGEHIRVVRNLIKHLHYFSNSVTGDQSAMDELRRIIGPSSQAKIYGFLRRTIHHWPLDSSFRFILETWLSYIQPWRYTDHRYQSNLPAGRSSGMDLGDPDLRNGRNAGQERKEVDRRWISFIAENLLSYTVIFQEMIPRFARLDLSTPKNANMLFRVSKVFSQPNLAELIQEVESCLDDLLGSVSPQKRSAMSSDHPLGGLAAHQATKWSAIVRQQIQDLESPGFQYKPMFGSAVRSQVVGLMIIVQQAHAAAISTQRALEEEATLRSHSRSFLSVIKDMLLLSDHSSNDEYSPEERLKVLTFLNTAISQFSDIFKINNTEIMNSNNMSISNPDIQSNGDVTDYGTPTTSRTITYRGQQSQMNMTPLAGEALTSTPQQWRQRSMNLQYEGDPDLIPIRSDESEFLVRLLYQVASKLNEMYCSEMARLYHREDVWGRVARQILSAPMTVYRYDKRSPGSFSPRVGSALPPRLSLRPLARYRNLAMIAMLYIVALVCNAPPYAVLCSAILFWGVLVTVKAVIEPWGSTRPSQPRFSDRLNDSLADQSF</sequence>
<comment type="subcellular location">
    <subcellularLocation>
        <location evidence="1">Membrane</location>
        <topology evidence="1">Single-pass membrane protein</topology>
    </subcellularLocation>
</comment>
<dbReference type="GO" id="GO:0016020">
    <property type="term" value="C:membrane"/>
    <property type="evidence" value="ECO:0007669"/>
    <property type="project" value="UniProtKB-SubCell"/>
</dbReference>
<dbReference type="RefSeq" id="XP_026291593.1">
    <property type="nucleotide sequence ID" value="XM_026435808.2"/>
</dbReference>
<accession>A0A6J1TE91</accession>
<dbReference type="PANTHER" id="PTHR12988:SF6">
    <property type="entry name" value="SPHINGOMYELIN PHOSPHODIESTERASE 4"/>
    <property type="match status" value="1"/>
</dbReference>
<dbReference type="Pfam" id="PF14724">
    <property type="entry name" value="mit_SMPDase"/>
    <property type="match status" value="1"/>
</dbReference>
<keyword evidence="2" id="KW-0812">Transmembrane</keyword>
<keyword evidence="4" id="KW-0472">Membrane</keyword>
<proteinExistence type="predicted"/>
<keyword evidence="3" id="KW-1133">Transmembrane helix</keyword>
<evidence type="ECO:0000256" key="4">
    <source>
        <dbReference type="ARBA" id="ARBA00023136"/>
    </source>
</evidence>
<reference evidence="7" key="1">
    <citation type="submission" date="2025-08" db="UniProtKB">
        <authorList>
            <consortium name="RefSeq"/>
        </authorList>
    </citation>
    <scope>IDENTIFICATION</scope>
    <source>
        <tissue evidence="7">Whole organism</tissue>
    </source>
</reference>
<dbReference type="GO" id="GO:0046513">
    <property type="term" value="P:ceramide biosynthetic process"/>
    <property type="evidence" value="ECO:0007669"/>
    <property type="project" value="TreeGrafter"/>
</dbReference>
<dbReference type="OrthoDB" id="10251508at2759"/>
<dbReference type="GO" id="GO:0046475">
    <property type="term" value="P:glycerophospholipid catabolic process"/>
    <property type="evidence" value="ECO:0007669"/>
    <property type="project" value="TreeGrafter"/>
</dbReference>
<dbReference type="PANTHER" id="PTHR12988">
    <property type="entry name" value="SPHINGOMYELIN PHOSPHODIESTERASE 4"/>
    <property type="match status" value="1"/>
</dbReference>
<feature type="region of interest" description="Disordered" evidence="5">
    <location>
        <begin position="913"/>
        <end position="933"/>
    </location>
</feature>
<evidence type="ECO:0000313" key="6">
    <source>
        <dbReference type="Proteomes" id="UP000504606"/>
    </source>
</evidence>
<evidence type="ECO:0000313" key="7">
    <source>
        <dbReference type="RefSeq" id="XP_026291593.1"/>
    </source>
</evidence>
<dbReference type="GO" id="GO:0050290">
    <property type="term" value="F:sphingomyelin phosphodiesterase D activity"/>
    <property type="evidence" value="ECO:0007669"/>
    <property type="project" value="InterPro"/>
</dbReference>
<dbReference type="KEGG" id="foc:113216091"/>
<keyword evidence="6" id="KW-1185">Reference proteome</keyword>
<protein>
    <submittedName>
        <fullName evidence="7">Sphingomyelin phosphodiesterase 4 isoform X1</fullName>
    </submittedName>
</protein>